<keyword evidence="5" id="KW-1185">Reference proteome</keyword>
<dbReference type="GO" id="GO:0035529">
    <property type="term" value="F:NADH pyrophosphatase activity"/>
    <property type="evidence" value="ECO:0007669"/>
    <property type="project" value="TreeGrafter"/>
</dbReference>
<organism evidence="4 5">
    <name type="scientific">Papaver somniferum</name>
    <name type="common">Opium poppy</name>
    <dbReference type="NCBI Taxonomy" id="3469"/>
    <lineage>
        <taxon>Eukaryota</taxon>
        <taxon>Viridiplantae</taxon>
        <taxon>Streptophyta</taxon>
        <taxon>Embryophyta</taxon>
        <taxon>Tracheophyta</taxon>
        <taxon>Spermatophyta</taxon>
        <taxon>Magnoliopsida</taxon>
        <taxon>Ranunculales</taxon>
        <taxon>Papaveraceae</taxon>
        <taxon>Papaveroideae</taxon>
        <taxon>Papaver</taxon>
    </lineage>
</organism>
<accession>A0A4Y7K8B4</accession>
<evidence type="ECO:0000256" key="1">
    <source>
        <dbReference type="ARBA" id="ARBA00005582"/>
    </source>
</evidence>
<sequence>MELKLLNSKSLSVSEITPNLRRVSLNSLVNSRGGGGCVNISKEPCSCRGNYVKASYSSVKRSRQSVDWIGQDNKFGIGRVYPEDGKKGVWLKLRLDRSELVPVAVKGGFKYHHAEEGYLMLTYWIPEGPCMLSF</sequence>
<dbReference type="PANTHER" id="PTHR13994">
    <property type="entry name" value="NUDIX HYDROLASE RELATED"/>
    <property type="match status" value="1"/>
</dbReference>
<dbReference type="InterPro" id="IPR003293">
    <property type="entry name" value="Nudix_hydrolase6-like"/>
</dbReference>
<dbReference type="Gramene" id="RZC69137">
    <property type="protein sequence ID" value="RZC69137"/>
    <property type="gene ID" value="C5167_032296"/>
</dbReference>
<feature type="domain" description="Pre-nudix hydrolase" evidence="3">
    <location>
        <begin position="83"/>
        <end position="125"/>
    </location>
</feature>
<gene>
    <name evidence="4" type="ORF">C5167_032296</name>
</gene>
<evidence type="ECO:0000259" key="3">
    <source>
        <dbReference type="Pfam" id="PF18290"/>
    </source>
</evidence>
<proteinExistence type="inferred from homology"/>
<dbReference type="GO" id="GO:0051287">
    <property type="term" value="F:NAD binding"/>
    <property type="evidence" value="ECO:0007669"/>
    <property type="project" value="TreeGrafter"/>
</dbReference>
<dbReference type="Proteomes" id="UP000316621">
    <property type="component" value="Chromosome 7"/>
</dbReference>
<protein>
    <recommendedName>
        <fullName evidence="3">Pre-nudix hydrolase domain-containing protein</fullName>
    </recommendedName>
</protein>
<evidence type="ECO:0000256" key="2">
    <source>
        <dbReference type="ARBA" id="ARBA00022801"/>
    </source>
</evidence>
<name>A0A4Y7K8B4_PAPSO</name>
<dbReference type="EMBL" id="CM010721">
    <property type="protein sequence ID" value="RZC69137.1"/>
    <property type="molecule type" value="Genomic_DNA"/>
</dbReference>
<reference evidence="4 5" key="1">
    <citation type="journal article" date="2018" name="Science">
        <title>The opium poppy genome and morphinan production.</title>
        <authorList>
            <person name="Guo L."/>
            <person name="Winzer T."/>
            <person name="Yang X."/>
            <person name="Li Y."/>
            <person name="Ning Z."/>
            <person name="He Z."/>
            <person name="Teodor R."/>
            <person name="Lu Y."/>
            <person name="Bowser T.A."/>
            <person name="Graham I.A."/>
            <person name="Ye K."/>
        </authorList>
    </citation>
    <scope>NUCLEOTIDE SEQUENCE [LARGE SCALE GENOMIC DNA]</scope>
    <source>
        <strain evidence="5">cv. HN1</strain>
        <tissue evidence="4">Leaves</tissue>
    </source>
</reference>
<evidence type="ECO:0000313" key="5">
    <source>
        <dbReference type="Proteomes" id="UP000316621"/>
    </source>
</evidence>
<dbReference type="AlphaFoldDB" id="A0A4Y7K8B4"/>
<dbReference type="Pfam" id="PF18290">
    <property type="entry name" value="Nudix_hydro"/>
    <property type="match status" value="1"/>
</dbReference>
<comment type="similarity">
    <text evidence="1">Belongs to the Nudix hydrolase family.</text>
</comment>
<evidence type="ECO:0000313" key="4">
    <source>
        <dbReference type="EMBL" id="RZC69137.1"/>
    </source>
</evidence>
<dbReference type="GO" id="GO:0047631">
    <property type="term" value="F:ADP-ribose diphosphatase activity"/>
    <property type="evidence" value="ECO:0007669"/>
    <property type="project" value="TreeGrafter"/>
</dbReference>
<keyword evidence="2" id="KW-0378">Hydrolase</keyword>
<dbReference type="InterPro" id="IPR040618">
    <property type="entry name" value="Pre-Nudix"/>
</dbReference>
<dbReference type="PANTHER" id="PTHR13994:SF13">
    <property type="entry name" value="FI03680P"/>
    <property type="match status" value="1"/>
</dbReference>
<dbReference type="Gene3D" id="3.40.630.30">
    <property type="match status" value="1"/>
</dbReference>